<dbReference type="AlphaFoldDB" id="A0A2T0Q798"/>
<dbReference type="RefSeq" id="WP_106244287.1">
    <property type="nucleotide sequence ID" value="NZ_PVZC01000003.1"/>
</dbReference>
<dbReference type="SUPFAM" id="SSF50129">
    <property type="entry name" value="GroES-like"/>
    <property type="match status" value="1"/>
</dbReference>
<dbReference type="Proteomes" id="UP000237846">
    <property type="component" value="Unassembled WGS sequence"/>
</dbReference>
<dbReference type="InterPro" id="IPR052733">
    <property type="entry name" value="Chloroplast_QOR"/>
</dbReference>
<dbReference type="CDD" id="cd08267">
    <property type="entry name" value="MDR1"/>
    <property type="match status" value="1"/>
</dbReference>
<keyword evidence="3" id="KW-1185">Reference proteome</keyword>
<dbReference type="InterPro" id="IPR013154">
    <property type="entry name" value="ADH-like_N"/>
</dbReference>
<dbReference type="InterPro" id="IPR036291">
    <property type="entry name" value="NAD(P)-bd_dom_sf"/>
</dbReference>
<evidence type="ECO:0000259" key="1">
    <source>
        <dbReference type="SMART" id="SM00829"/>
    </source>
</evidence>
<dbReference type="OrthoDB" id="3727682at2"/>
<feature type="domain" description="Enoyl reductase (ER)" evidence="1">
    <location>
        <begin position="10"/>
        <end position="317"/>
    </location>
</feature>
<dbReference type="InterPro" id="IPR011032">
    <property type="entry name" value="GroES-like_sf"/>
</dbReference>
<dbReference type="SUPFAM" id="SSF51735">
    <property type="entry name" value="NAD(P)-binding Rossmann-fold domains"/>
    <property type="match status" value="1"/>
</dbReference>
<dbReference type="Pfam" id="PF13602">
    <property type="entry name" value="ADH_zinc_N_2"/>
    <property type="match status" value="1"/>
</dbReference>
<dbReference type="InterPro" id="IPR020843">
    <property type="entry name" value="ER"/>
</dbReference>
<accession>A0A2T0Q798</accession>
<evidence type="ECO:0000313" key="2">
    <source>
        <dbReference type="EMBL" id="PRX99593.1"/>
    </source>
</evidence>
<gene>
    <name evidence="2" type="ORF">CLV72_103196</name>
</gene>
<proteinExistence type="predicted"/>
<sequence>MRAAVVDRYGPPGVVRVVEVPEPVHRADEILVRVRAAAVTAGDARIRGARFPKGLGPFARLGLGVLRPRQRILGSAFSGVVESVGAQSGISASGVAPGDEVCGMSGSRLGAHAEYVAVPAGRVVRKPAGVSHEDAAGVLFGGTTALYFLRDKAGLAAGMSVLVNGASGAVGTNAVQLAKHVGATVTAVTSTGNVPLVARLGADHVIDYTTASIGAVADRFDVVIDTVGAISPASGRRLLTPDGVLLLVAANLWEMLRSRGSVKTGSAPERAADIEHLLALMADGRLATVTDRVLALAEIVAAYERVDSGRKVGNVIIRL</sequence>
<dbReference type="PANTHER" id="PTHR44013">
    <property type="entry name" value="ZINC-TYPE ALCOHOL DEHYDROGENASE-LIKE PROTEIN C16A3.02C"/>
    <property type="match status" value="1"/>
</dbReference>
<dbReference type="PANTHER" id="PTHR44013:SF1">
    <property type="entry name" value="ZINC-TYPE ALCOHOL DEHYDROGENASE-LIKE PROTEIN C16A3.02C"/>
    <property type="match status" value="1"/>
</dbReference>
<dbReference type="Pfam" id="PF08240">
    <property type="entry name" value="ADH_N"/>
    <property type="match status" value="1"/>
</dbReference>
<protein>
    <submittedName>
        <fullName evidence="2">NADPH:quinone reductase-like Zn-dependent oxidoreductase</fullName>
    </submittedName>
</protein>
<name>A0A2T0Q798_9ACTN</name>
<reference evidence="2 3" key="1">
    <citation type="submission" date="2018-03" db="EMBL/GenBank/DDBJ databases">
        <title>Genomic Encyclopedia of Archaeal and Bacterial Type Strains, Phase II (KMG-II): from individual species to whole genera.</title>
        <authorList>
            <person name="Goeker M."/>
        </authorList>
    </citation>
    <scope>NUCLEOTIDE SEQUENCE [LARGE SCALE GENOMIC DNA]</scope>
    <source>
        <strain evidence="2 3">DSM 45601</strain>
    </source>
</reference>
<dbReference type="Gene3D" id="3.40.50.720">
    <property type="entry name" value="NAD(P)-binding Rossmann-like Domain"/>
    <property type="match status" value="1"/>
</dbReference>
<dbReference type="Gene3D" id="3.90.180.10">
    <property type="entry name" value="Medium-chain alcohol dehydrogenases, catalytic domain"/>
    <property type="match status" value="1"/>
</dbReference>
<dbReference type="SMART" id="SM00829">
    <property type="entry name" value="PKS_ER"/>
    <property type="match status" value="1"/>
</dbReference>
<dbReference type="GO" id="GO:0016491">
    <property type="term" value="F:oxidoreductase activity"/>
    <property type="evidence" value="ECO:0007669"/>
    <property type="project" value="InterPro"/>
</dbReference>
<dbReference type="EMBL" id="PVZC01000003">
    <property type="protein sequence ID" value="PRX99593.1"/>
    <property type="molecule type" value="Genomic_DNA"/>
</dbReference>
<organism evidence="2 3">
    <name type="scientific">Allonocardiopsis opalescens</name>
    <dbReference type="NCBI Taxonomy" id="1144618"/>
    <lineage>
        <taxon>Bacteria</taxon>
        <taxon>Bacillati</taxon>
        <taxon>Actinomycetota</taxon>
        <taxon>Actinomycetes</taxon>
        <taxon>Streptosporangiales</taxon>
        <taxon>Allonocardiopsis</taxon>
    </lineage>
</organism>
<comment type="caution">
    <text evidence="2">The sequence shown here is derived from an EMBL/GenBank/DDBJ whole genome shotgun (WGS) entry which is preliminary data.</text>
</comment>
<evidence type="ECO:0000313" key="3">
    <source>
        <dbReference type="Proteomes" id="UP000237846"/>
    </source>
</evidence>